<dbReference type="AlphaFoldDB" id="A0A517LIN4"/>
<comment type="subunit">
    <text evidence="9">Component of the endosomal sorting complex required for transport II (ESCRT-II).</text>
</comment>
<evidence type="ECO:0000256" key="9">
    <source>
        <dbReference type="PIRNR" id="PIRNR017215"/>
    </source>
</evidence>
<comment type="similarity">
    <text evidence="3 9">Belongs to the SNF8 family.</text>
</comment>
<proteinExistence type="inferred from homology"/>
<dbReference type="FunFam" id="1.10.10.10:FF:000397">
    <property type="entry name" value="Vacuolar-sorting protein SNF8"/>
    <property type="match status" value="1"/>
</dbReference>
<gene>
    <name evidence="10" type="ORF">FKW77_004658</name>
</gene>
<evidence type="ECO:0000256" key="2">
    <source>
        <dbReference type="ARBA" id="ARBA00004496"/>
    </source>
</evidence>
<comment type="subcellular location">
    <subcellularLocation>
        <location evidence="2">Cytoplasm</location>
    </subcellularLocation>
    <subcellularLocation>
        <location evidence="1">Endosome membrane</location>
        <topology evidence="1">Peripheral membrane protein</topology>
    </subcellularLocation>
</comment>
<evidence type="ECO:0000256" key="6">
    <source>
        <dbReference type="ARBA" id="ARBA00022753"/>
    </source>
</evidence>
<keyword evidence="4 9" id="KW-0813">Transport</keyword>
<reference evidence="10 11" key="1">
    <citation type="submission" date="2019-07" db="EMBL/GenBank/DDBJ databases">
        <title>Finished genome of Venturia effusa.</title>
        <authorList>
            <person name="Young C.A."/>
            <person name="Cox M.P."/>
            <person name="Ganley A.R.D."/>
            <person name="David W.J."/>
        </authorList>
    </citation>
    <scope>NUCLEOTIDE SEQUENCE [LARGE SCALE GENOMIC DNA]</scope>
    <source>
        <strain evidence="11">albino</strain>
    </source>
</reference>
<dbReference type="PANTHER" id="PTHR12806">
    <property type="entry name" value="EAP30 SUBUNIT OF ELL COMPLEX"/>
    <property type="match status" value="1"/>
</dbReference>
<keyword evidence="11" id="KW-1185">Reference proteome</keyword>
<dbReference type="GO" id="GO:0043328">
    <property type="term" value="P:protein transport to vacuole involved in ubiquitin-dependent protein catabolic process via the multivesicular body sorting pathway"/>
    <property type="evidence" value="ECO:0007669"/>
    <property type="project" value="TreeGrafter"/>
</dbReference>
<protein>
    <recommendedName>
        <fullName evidence="9">Vacuolar-sorting protein SNF8</fullName>
    </recommendedName>
</protein>
<dbReference type="PANTHER" id="PTHR12806:SF0">
    <property type="entry name" value="VACUOLAR-SORTING PROTEIN SNF8"/>
    <property type="match status" value="1"/>
</dbReference>
<sequence length="272" mass="29722">MARRGVGLSAFSNEAINNAYASRGTSIRAAHDESLETQLSVFQQLLHQFSITHGKEIRSDPTFRAEFARMCNAIGVDPLASSHKSKDGVKSGNVWAQIMGGSVNDFYFELAVRVVEVCRETRAENGGMIAAAEVKSRVQKGGGVGGGMEVSEYAFLQTALRQDRPDNLCFSDDIRRAVKSLEPLGSGFKIIDLGANQMIRSVPKELNTDQSTVLEIVQVLGYVTVSVLRDNLGWEKARADAVIEDLVADSLVWVDLQAAETEYWTPSVIHQA</sequence>
<dbReference type="EMBL" id="CP042197">
    <property type="protein sequence ID" value="QDS75491.1"/>
    <property type="molecule type" value="Genomic_DNA"/>
</dbReference>
<dbReference type="Pfam" id="PF04157">
    <property type="entry name" value="EAP30"/>
    <property type="match status" value="1"/>
</dbReference>
<keyword evidence="7 9" id="KW-0653">Protein transport</keyword>
<dbReference type="InterPro" id="IPR036390">
    <property type="entry name" value="WH_DNA-bd_sf"/>
</dbReference>
<organism evidence="10 11">
    <name type="scientific">Venturia effusa</name>
    <dbReference type="NCBI Taxonomy" id="50376"/>
    <lineage>
        <taxon>Eukaryota</taxon>
        <taxon>Fungi</taxon>
        <taxon>Dikarya</taxon>
        <taxon>Ascomycota</taxon>
        <taxon>Pezizomycotina</taxon>
        <taxon>Dothideomycetes</taxon>
        <taxon>Pleosporomycetidae</taxon>
        <taxon>Venturiales</taxon>
        <taxon>Venturiaceae</taxon>
        <taxon>Venturia</taxon>
    </lineage>
</organism>
<dbReference type="GO" id="GO:0000814">
    <property type="term" value="C:ESCRT II complex"/>
    <property type="evidence" value="ECO:0007669"/>
    <property type="project" value="UniProtKB-UniRule"/>
</dbReference>
<dbReference type="Gene3D" id="6.10.140.180">
    <property type="match status" value="1"/>
</dbReference>
<comment type="function">
    <text evidence="9">Component of the endosomal sorting complex required for transport II (ESCRT-II), which is required for multivesicular body (MVB) formation and sorting of endosomal cargo proteins into MVBs.</text>
</comment>
<evidence type="ECO:0000256" key="8">
    <source>
        <dbReference type="ARBA" id="ARBA00023136"/>
    </source>
</evidence>
<name>A0A517LIN4_9PEZI</name>
<dbReference type="InterPro" id="IPR040608">
    <property type="entry name" value="Snf8/Vps36"/>
</dbReference>
<dbReference type="InterPro" id="IPR036388">
    <property type="entry name" value="WH-like_DNA-bd_sf"/>
</dbReference>
<accession>A0A517LIN4</accession>
<dbReference type="Gene3D" id="1.10.10.10">
    <property type="entry name" value="Winged helix-like DNA-binding domain superfamily/Winged helix DNA-binding domain"/>
    <property type="match status" value="2"/>
</dbReference>
<keyword evidence="8" id="KW-0472">Membrane</keyword>
<keyword evidence="6" id="KW-0967">Endosome</keyword>
<evidence type="ECO:0000256" key="5">
    <source>
        <dbReference type="ARBA" id="ARBA00022490"/>
    </source>
</evidence>
<dbReference type="SUPFAM" id="SSF46785">
    <property type="entry name" value="Winged helix' DNA-binding domain"/>
    <property type="match status" value="2"/>
</dbReference>
<evidence type="ECO:0000313" key="10">
    <source>
        <dbReference type="EMBL" id="QDS75491.1"/>
    </source>
</evidence>
<evidence type="ECO:0000313" key="11">
    <source>
        <dbReference type="Proteomes" id="UP000316270"/>
    </source>
</evidence>
<evidence type="ECO:0000256" key="4">
    <source>
        <dbReference type="ARBA" id="ARBA00022448"/>
    </source>
</evidence>
<dbReference type="Proteomes" id="UP000316270">
    <property type="component" value="Chromosome 13"/>
</dbReference>
<dbReference type="PIRSF" id="PIRSF017215">
    <property type="entry name" value="ESCRT2_Vps22"/>
    <property type="match status" value="1"/>
</dbReference>
<evidence type="ECO:0000256" key="3">
    <source>
        <dbReference type="ARBA" id="ARBA00009834"/>
    </source>
</evidence>
<dbReference type="STRING" id="50376.A0A517LIN4"/>
<evidence type="ECO:0000256" key="1">
    <source>
        <dbReference type="ARBA" id="ARBA00004481"/>
    </source>
</evidence>
<dbReference type="OrthoDB" id="283883at2759"/>
<evidence type="ECO:0000256" key="7">
    <source>
        <dbReference type="ARBA" id="ARBA00022927"/>
    </source>
</evidence>
<dbReference type="InterPro" id="IPR016689">
    <property type="entry name" value="ESCRT-2_cplx_Snf8"/>
</dbReference>
<keyword evidence="5" id="KW-0963">Cytoplasm</keyword>